<accession>A0A2J8GBP5</accession>
<keyword evidence="10" id="KW-1185">Reference proteome</keyword>
<evidence type="ECO:0000256" key="5">
    <source>
        <dbReference type="PIRNR" id="PIRNR006276"/>
    </source>
</evidence>
<evidence type="ECO:0000256" key="4">
    <source>
        <dbReference type="ARBA" id="ARBA00022490"/>
    </source>
</evidence>
<sequence length="146" mass="16773">MKYQHILVALELTEENKVLINKAIAMANTFNADVSFIHVDGAVGEVYSQLIDIQQDPTQKPLNQHANDLLHKFQNYTKEQFPDFPIKHFWVGTGSLGSKLKKVIEQHEYDLLICGHHHDFWSNMVSYSRDLINKSPIDILVVPMES</sequence>
<keyword evidence="4 5" id="KW-0963">Cytoplasm</keyword>
<dbReference type="InterPro" id="IPR006016">
    <property type="entry name" value="UspA"/>
</dbReference>
<comment type="similarity">
    <text evidence="2 5">Belongs to the universal stress protein A family.</text>
</comment>
<reference evidence="9 10" key="1">
    <citation type="submission" date="2018-01" db="EMBL/GenBank/DDBJ databases">
        <title>Draft genome sequences of six Vibrio diazotrophicus strains isolated from deep-sea sediments of the Baltic Sea.</title>
        <authorList>
            <person name="Castillo D."/>
            <person name="Vandieken V."/>
            <person name="Chiang O."/>
            <person name="Middelboe M."/>
        </authorList>
    </citation>
    <scope>NUCLEOTIDE SEQUENCE [LARGE SCALE GENOMIC DNA]</scope>
    <source>
        <strain evidence="8 9">60.27F</strain>
        <strain evidence="7 10">65.10M</strain>
    </source>
</reference>
<protein>
    <recommendedName>
        <fullName evidence="5">Universal stress protein</fullName>
    </recommendedName>
</protein>
<dbReference type="RefSeq" id="WP_042482894.1">
    <property type="nucleotide sequence ID" value="NZ_CBCRWT010000009.1"/>
</dbReference>
<dbReference type="PANTHER" id="PTHR46268">
    <property type="entry name" value="STRESS RESPONSE PROTEIN NHAX"/>
    <property type="match status" value="1"/>
</dbReference>
<feature type="domain" description="UspA" evidence="6">
    <location>
        <begin position="3"/>
        <end position="143"/>
    </location>
</feature>
<evidence type="ECO:0000313" key="9">
    <source>
        <dbReference type="Proteomes" id="UP000236449"/>
    </source>
</evidence>
<dbReference type="SUPFAM" id="SSF52402">
    <property type="entry name" value="Adenine nucleotide alpha hydrolases-like"/>
    <property type="match status" value="1"/>
</dbReference>
<comment type="caution">
    <text evidence="8">The sequence shown here is derived from an EMBL/GenBank/DDBJ whole genome shotgun (WGS) entry which is preliminary data.</text>
</comment>
<evidence type="ECO:0000256" key="1">
    <source>
        <dbReference type="ARBA" id="ARBA00004496"/>
    </source>
</evidence>
<dbReference type="Gene3D" id="3.40.50.620">
    <property type="entry name" value="HUPs"/>
    <property type="match status" value="1"/>
</dbReference>
<dbReference type="InterPro" id="IPR006015">
    <property type="entry name" value="Universal_stress_UspA"/>
</dbReference>
<dbReference type="Pfam" id="PF00582">
    <property type="entry name" value="Usp"/>
    <property type="match status" value="1"/>
</dbReference>
<name>A0A2J8GBP5_VIBDI</name>
<dbReference type="Proteomes" id="UP000236547">
    <property type="component" value="Unassembled WGS sequence"/>
</dbReference>
<evidence type="ECO:0000256" key="3">
    <source>
        <dbReference type="ARBA" id="ARBA00011738"/>
    </source>
</evidence>
<evidence type="ECO:0000313" key="7">
    <source>
        <dbReference type="EMBL" id="PNH97593.1"/>
    </source>
</evidence>
<dbReference type="GO" id="GO:0005737">
    <property type="term" value="C:cytoplasm"/>
    <property type="evidence" value="ECO:0007669"/>
    <property type="project" value="UniProtKB-SubCell"/>
</dbReference>
<dbReference type="EMBL" id="POSK01000001">
    <property type="protein sequence ID" value="PNI06825.1"/>
    <property type="molecule type" value="Genomic_DNA"/>
</dbReference>
<organism evidence="8 9">
    <name type="scientific">Vibrio diazotrophicus</name>
    <dbReference type="NCBI Taxonomy" id="685"/>
    <lineage>
        <taxon>Bacteria</taxon>
        <taxon>Pseudomonadati</taxon>
        <taxon>Pseudomonadota</taxon>
        <taxon>Gammaproteobacteria</taxon>
        <taxon>Vibrionales</taxon>
        <taxon>Vibrionaceae</taxon>
        <taxon>Vibrio</taxon>
    </lineage>
</organism>
<dbReference type="PANTHER" id="PTHR46268:SF23">
    <property type="entry name" value="UNIVERSAL STRESS PROTEIN A-RELATED"/>
    <property type="match status" value="1"/>
</dbReference>
<dbReference type="AlphaFoldDB" id="A0A2J8GBP5"/>
<evidence type="ECO:0000313" key="10">
    <source>
        <dbReference type="Proteomes" id="UP000236547"/>
    </source>
</evidence>
<evidence type="ECO:0000259" key="6">
    <source>
        <dbReference type="Pfam" id="PF00582"/>
    </source>
</evidence>
<dbReference type="PIRSF" id="PIRSF006276">
    <property type="entry name" value="UspA"/>
    <property type="match status" value="1"/>
</dbReference>
<comment type="subunit">
    <text evidence="3">Homodimer.</text>
</comment>
<evidence type="ECO:0000313" key="8">
    <source>
        <dbReference type="EMBL" id="PNI06825.1"/>
    </source>
</evidence>
<comment type="subcellular location">
    <subcellularLocation>
        <location evidence="1 5">Cytoplasm</location>
    </subcellularLocation>
</comment>
<dbReference type="EMBL" id="POSM01000041">
    <property type="protein sequence ID" value="PNH97593.1"/>
    <property type="molecule type" value="Genomic_DNA"/>
</dbReference>
<evidence type="ECO:0000256" key="2">
    <source>
        <dbReference type="ARBA" id="ARBA00008791"/>
    </source>
</evidence>
<dbReference type="GeneID" id="94026957"/>
<gene>
    <name evidence="8" type="ORF">C1N32_02135</name>
    <name evidence="7" type="ORF">C1O25_20040</name>
</gene>
<dbReference type="Proteomes" id="UP000236449">
    <property type="component" value="Unassembled WGS sequence"/>
</dbReference>
<dbReference type="InterPro" id="IPR014729">
    <property type="entry name" value="Rossmann-like_a/b/a_fold"/>
</dbReference>
<proteinExistence type="inferred from homology"/>
<dbReference type="OrthoDB" id="9792500at2"/>